<keyword evidence="1" id="KW-0812">Transmembrane</keyword>
<dbReference type="SUPFAM" id="SSF53474">
    <property type="entry name" value="alpha/beta-Hydrolases"/>
    <property type="match status" value="1"/>
</dbReference>
<keyword evidence="1" id="KW-0472">Membrane</keyword>
<protein>
    <submittedName>
        <fullName evidence="3">Alpha/beta hydrolase</fullName>
    </submittedName>
</protein>
<keyword evidence="1" id="KW-1133">Transmembrane helix</keyword>
<dbReference type="Proteomes" id="UP000784700">
    <property type="component" value="Unassembled WGS sequence"/>
</dbReference>
<dbReference type="InterPro" id="IPR029058">
    <property type="entry name" value="AB_hydrolase_fold"/>
</dbReference>
<dbReference type="Pfam" id="PF12146">
    <property type="entry name" value="Hydrolase_4"/>
    <property type="match status" value="1"/>
</dbReference>
<dbReference type="InterPro" id="IPR022742">
    <property type="entry name" value="Hydrolase_4"/>
</dbReference>
<evidence type="ECO:0000256" key="1">
    <source>
        <dbReference type="SAM" id="Phobius"/>
    </source>
</evidence>
<dbReference type="GeneID" id="58107808"/>
<dbReference type="PANTHER" id="PTHR43358">
    <property type="entry name" value="ALPHA/BETA-HYDROLASE"/>
    <property type="match status" value="1"/>
</dbReference>
<feature type="transmembrane region" description="Helical" evidence="1">
    <location>
        <begin position="12"/>
        <end position="36"/>
    </location>
</feature>
<dbReference type="GO" id="GO:0016787">
    <property type="term" value="F:hydrolase activity"/>
    <property type="evidence" value="ECO:0007669"/>
    <property type="project" value="UniProtKB-KW"/>
</dbReference>
<keyword evidence="3" id="KW-0378">Hydrolase</keyword>
<dbReference type="RefSeq" id="WP_140923813.1">
    <property type="nucleotide sequence ID" value="NZ_QUBF01000001.1"/>
</dbReference>
<dbReference type="AlphaFoldDB" id="A0A9Q8IN53"/>
<sequence>MEWFDLGKKIKIFLTTLGIFFFLLCFGFLGAGLYFYHVAVVPGKKNFLKDKKISKSSPLYPGDQWYKSAKKYHWTQMSTTDHLKLVANYLPADKPTKKTVIIAHGYMGNKELMAPYAYIFHQMGYNVLTPDSRGHGQSQGNYVGYGWPDRMDYIKWMRRIIEENGKDSQLIMFGVSMGGATTMMVSGEKSVPSQLKAYIEDCGYTSASDEINHEAKQLYHLSDFPRWPLVPILSGITHIRAGYSLYTASALKQVKKNHKPMLFIHGSKDNFVPTRMVYPVYNATKGPKKLLLVKNAPHAASYQTNPELYVKTIKSFLDRYFN</sequence>
<feature type="domain" description="Serine aminopeptidase S33" evidence="2">
    <location>
        <begin position="95"/>
        <end position="186"/>
    </location>
</feature>
<accession>A0A9Q8IN53</accession>
<comment type="caution">
    <text evidence="3">The sequence shown here is derived from an EMBL/GenBank/DDBJ whole genome shotgun (WGS) entry which is preliminary data.</text>
</comment>
<evidence type="ECO:0000313" key="4">
    <source>
        <dbReference type="Proteomes" id="UP000784700"/>
    </source>
</evidence>
<organism evidence="3 4">
    <name type="scientific">Apilactobacillus micheneri</name>
    <dbReference type="NCBI Taxonomy" id="1899430"/>
    <lineage>
        <taxon>Bacteria</taxon>
        <taxon>Bacillati</taxon>
        <taxon>Bacillota</taxon>
        <taxon>Bacilli</taxon>
        <taxon>Lactobacillales</taxon>
        <taxon>Lactobacillaceae</taxon>
        <taxon>Apilactobacillus</taxon>
    </lineage>
</organism>
<evidence type="ECO:0000313" key="3">
    <source>
        <dbReference type="EMBL" id="TPR46225.1"/>
    </source>
</evidence>
<evidence type="ECO:0000259" key="2">
    <source>
        <dbReference type="Pfam" id="PF12146"/>
    </source>
</evidence>
<gene>
    <name evidence="3" type="ORF">DY130_01540</name>
</gene>
<dbReference type="InterPro" id="IPR052920">
    <property type="entry name" value="DNA-binding_regulatory"/>
</dbReference>
<dbReference type="PANTHER" id="PTHR43358:SF4">
    <property type="entry name" value="ALPHA_BETA HYDROLASE FOLD-1 DOMAIN-CONTAINING PROTEIN"/>
    <property type="match status" value="1"/>
</dbReference>
<dbReference type="Gene3D" id="3.40.50.1820">
    <property type="entry name" value="alpha/beta hydrolase"/>
    <property type="match status" value="1"/>
</dbReference>
<name>A0A9Q8IN53_9LACO</name>
<reference evidence="3" key="1">
    <citation type="submission" date="2018-08" db="EMBL/GenBank/DDBJ databases">
        <title>Comparative genomics of wild bee and flower associated Lactobacillus reveals potential adaptation to the bee host.</title>
        <authorList>
            <person name="Vuong H.Q."/>
            <person name="Mcfrederick Q.S."/>
        </authorList>
    </citation>
    <scope>NUCLEOTIDE SEQUENCE</scope>
    <source>
        <strain evidence="3">HV_63</strain>
    </source>
</reference>
<proteinExistence type="predicted"/>
<dbReference type="EMBL" id="QUBG01000001">
    <property type="protein sequence ID" value="TPR46225.1"/>
    <property type="molecule type" value="Genomic_DNA"/>
</dbReference>